<organism evidence="4 5">
    <name type="scientific">Linnemannia elongata AG-77</name>
    <dbReference type="NCBI Taxonomy" id="1314771"/>
    <lineage>
        <taxon>Eukaryota</taxon>
        <taxon>Fungi</taxon>
        <taxon>Fungi incertae sedis</taxon>
        <taxon>Mucoromycota</taxon>
        <taxon>Mortierellomycotina</taxon>
        <taxon>Mortierellomycetes</taxon>
        <taxon>Mortierellales</taxon>
        <taxon>Mortierellaceae</taxon>
        <taxon>Linnemannia</taxon>
    </lineage>
</organism>
<evidence type="ECO:0000313" key="5">
    <source>
        <dbReference type="Proteomes" id="UP000078512"/>
    </source>
</evidence>
<dbReference type="OrthoDB" id="2403832at2759"/>
<evidence type="ECO:0000256" key="3">
    <source>
        <dbReference type="SAM" id="Phobius"/>
    </source>
</evidence>
<keyword evidence="3" id="KW-0472">Membrane</keyword>
<accession>A0A197K627</accession>
<dbReference type="EMBL" id="KV442026">
    <property type="protein sequence ID" value="OAQ32156.1"/>
    <property type="molecule type" value="Genomic_DNA"/>
</dbReference>
<feature type="compositionally biased region" description="Basic and acidic residues" evidence="2">
    <location>
        <begin position="304"/>
        <end position="313"/>
    </location>
</feature>
<feature type="compositionally biased region" description="Acidic residues" evidence="2">
    <location>
        <begin position="320"/>
        <end position="329"/>
    </location>
</feature>
<keyword evidence="1" id="KW-0175">Coiled coil</keyword>
<feature type="coiled-coil region" evidence="1">
    <location>
        <begin position="121"/>
        <end position="184"/>
    </location>
</feature>
<feature type="transmembrane region" description="Helical" evidence="3">
    <location>
        <begin position="6"/>
        <end position="25"/>
    </location>
</feature>
<feature type="region of interest" description="Disordered" evidence="2">
    <location>
        <begin position="206"/>
        <end position="226"/>
    </location>
</feature>
<feature type="region of interest" description="Disordered" evidence="2">
    <location>
        <begin position="263"/>
        <end position="347"/>
    </location>
</feature>
<sequence>MVHPGIIAASVLGVVVTGVVIYTILKDEISDMLTSFEKQSPVGAGGGSSQRERRGSGSKQENNDDDYYRGQSSSSSSMYDHHFTDYELRQRRTRSNGNNHDEDEDEKDFDHDMMTERFRRINETEREIAANEARLADMERSMKEREEALQESIRQREARMEQAMREAEEQFARQDQERAALLNHHHLQQQQQVLSAELYQNPFASSHDLHQQPTTPPPANNNAAATVASAATSPVVAAAALAAAASSSEVDPRPANAILRHDLSNNHQVNVNPFEDPSSLLENASSSPSSSRRSSIHGADEDDHIFADADDRSVTIGRDSDDEELDWTEAEIGSIGSHDSEDSWSSS</sequence>
<evidence type="ECO:0000256" key="1">
    <source>
        <dbReference type="SAM" id="Coils"/>
    </source>
</evidence>
<keyword evidence="3" id="KW-1133">Transmembrane helix</keyword>
<keyword evidence="3" id="KW-0812">Transmembrane</keyword>
<feature type="region of interest" description="Disordered" evidence="2">
    <location>
        <begin position="39"/>
        <end position="110"/>
    </location>
</feature>
<evidence type="ECO:0000313" key="4">
    <source>
        <dbReference type="EMBL" id="OAQ32156.1"/>
    </source>
</evidence>
<feature type="compositionally biased region" description="Low complexity" evidence="2">
    <location>
        <begin position="277"/>
        <end position="293"/>
    </location>
</feature>
<name>A0A197K627_9FUNG</name>
<dbReference type="Proteomes" id="UP000078512">
    <property type="component" value="Unassembled WGS sequence"/>
</dbReference>
<keyword evidence="5" id="KW-1185">Reference proteome</keyword>
<gene>
    <name evidence="4" type="ORF">K457DRAFT_135489</name>
</gene>
<dbReference type="AlphaFoldDB" id="A0A197K627"/>
<feature type="compositionally biased region" description="Basic and acidic residues" evidence="2">
    <location>
        <begin position="79"/>
        <end position="90"/>
    </location>
</feature>
<proteinExistence type="predicted"/>
<protein>
    <submittedName>
        <fullName evidence="4">Uncharacterized protein</fullName>
    </submittedName>
</protein>
<reference evidence="4 5" key="1">
    <citation type="submission" date="2016-05" db="EMBL/GenBank/DDBJ databases">
        <title>Genome sequencing reveals origins of a unique bacterial endosymbiosis in the earliest lineages of terrestrial Fungi.</title>
        <authorList>
            <consortium name="DOE Joint Genome Institute"/>
            <person name="Uehling J."/>
            <person name="Gryganskyi A."/>
            <person name="Hameed K."/>
            <person name="Tschaplinski T."/>
            <person name="Misztal P."/>
            <person name="Wu S."/>
            <person name="Desiro A."/>
            <person name="Vande Pol N."/>
            <person name="Du Z.-Y."/>
            <person name="Zienkiewicz A."/>
            <person name="Zienkiewicz K."/>
            <person name="Morin E."/>
            <person name="Tisserant E."/>
            <person name="Splivallo R."/>
            <person name="Hainaut M."/>
            <person name="Henrissat B."/>
            <person name="Ohm R."/>
            <person name="Kuo A."/>
            <person name="Yan J."/>
            <person name="Lipzen A."/>
            <person name="Nolan M."/>
            <person name="Labutti K."/>
            <person name="Barry K."/>
            <person name="Goldstein A."/>
            <person name="Labbe J."/>
            <person name="Schadt C."/>
            <person name="Tuskan G."/>
            <person name="Grigoriev I."/>
            <person name="Martin F."/>
            <person name="Vilgalys R."/>
            <person name="Bonito G."/>
        </authorList>
    </citation>
    <scope>NUCLEOTIDE SEQUENCE [LARGE SCALE GENOMIC DNA]</scope>
    <source>
        <strain evidence="4 5">AG-77</strain>
    </source>
</reference>
<evidence type="ECO:0000256" key="2">
    <source>
        <dbReference type="SAM" id="MobiDB-lite"/>
    </source>
</evidence>